<dbReference type="PANTHER" id="PTHR30290:SF10">
    <property type="entry name" value="PERIPLASMIC OLIGOPEPTIDE-BINDING PROTEIN-RELATED"/>
    <property type="match status" value="1"/>
</dbReference>
<comment type="caution">
    <text evidence="7">The sequence shown here is derived from an EMBL/GenBank/DDBJ whole genome shotgun (WGS) entry which is preliminary data.</text>
</comment>
<keyword evidence="5" id="KW-1133">Transmembrane helix</keyword>
<reference evidence="7 8" key="1">
    <citation type="submission" date="2022-05" db="EMBL/GenBank/DDBJ databases">
        <title>Streptomyces sp. nov. RY43-2 isolated from soil of a peat swamp forest.</title>
        <authorList>
            <person name="Kanchanasin P."/>
            <person name="Tanasupawat S."/>
            <person name="Phongsopitanun W."/>
        </authorList>
    </citation>
    <scope>NUCLEOTIDE SEQUENCE [LARGE SCALE GENOMIC DNA]</scope>
    <source>
        <strain evidence="7 8">RY43-2</strain>
    </source>
</reference>
<dbReference type="EMBL" id="JAMWMR010000004">
    <property type="protein sequence ID" value="MCN9240567.1"/>
    <property type="molecule type" value="Genomic_DNA"/>
</dbReference>
<dbReference type="CDD" id="cd00995">
    <property type="entry name" value="PBP2_NikA_DppA_OppA_like"/>
    <property type="match status" value="1"/>
</dbReference>
<keyword evidence="4" id="KW-0732">Signal</keyword>
<feature type="transmembrane region" description="Helical" evidence="5">
    <location>
        <begin position="580"/>
        <end position="599"/>
    </location>
</feature>
<dbReference type="PANTHER" id="PTHR30290">
    <property type="entry name" value="PERIPLASMIC BINDING COMPONENT OF ABC TRANSPORTER"/>
    <property type="match status" value="1"/>
</dbReference>
<gene>
    <name evidence="7" type="ORF">NGF19_07120</name>
</gene>
<dbReference type="RefSeq" id="WP_252423235.1">
    <property type="nucleotide sequence ID" value="NZ_JAMWMR010000004.1"/>
</dbReference>
<evidence type="ECO:0000256" key="2">
    <source>
        <dbReference type="ARBA" id="ARBA00005695"/>
    </source>
</evidence>
<keyword evidence="5" id="KW-0812">Transmembrane</keyword>
<accession>A0ABT0ZAW0</accession>
<dbReference type="PROSITE" id="PS01040">
    <property type="entry name" value="SBP_BACTERIAL_5"/>
    <property type="match status" value="1"/>
</dbReference>
<evidence type="ECO:0000313" key="8">
    <source>
        <dbReference type="Proteomes" id="UP001523219"/>
    </source>
</evidence>
<dbReference type="InterPro" id="IPR039424">
    <property type="entry name" value="SBP_5"/>
</dbReference>
<dbReference type="PIRSF" id="PIRSF002741">
    <property type="entry name" value="MppA"/>
    <property type="match status" value="1"/>
</dbReference>
<evidence type="ECO:0000256" key="3">
    <source>
        <dbReference type="ARBA" id="ARBA00022448"/>
    </source>
</evidence>
<comment type="subcellular location">
    <subcellularLocation>
        <location evidence="1">Cell membrane</location>
        <topology evidence="1">Lipid-anchor</topology>
    </subcellularLocation>
</comment>
<evidence type="ECO:0000259" key="6">
    <source>
        <dbReference type="Pfam" id="PF00496"/>
    </source>
</evidence>
<proteinExistence type="inferred from homology"/>
<keyword evidence="3" id="KW-0813">Transport</keyword>
<keyword evidence="5" id="KW-0472">Membrane</keyword>
<evidence type="ECO:0000256" key="5">
    <source>
        <dbReference type="SAM" id="Phobius"/>
    </source>
</evidence>
<dbReference type="Gene3D" id="3.10.105.10">
    <property type="entry name" value="Dipeptide-binding Protein, Domain 3"/>
    <property type="match status" value="1"/>
</dbReference>
<dbReference type="InterPro" id="IPR030678">
    <property type="entry name" value="Peptide/Ni-bd"/>
</dbReference>
<feature type="domain" description="Solute-binding protein family 5" evidence="6">
    <location>
        <begin position="83"/>
        <end position="460"/>
    </location>
</feature>
<name>A0ABT0ZAW0_9ACTN</name>
<organism evidence="7 8">
    <name type="scientific">Streptomyces macrolidinus</name>
    <dbReference type="NCBI Taxonomy" id="2952607"/>
    <lineage>
        <taxon>Bacteria</taxon>
        <taxon>Bacillati</taxon>
        <taxon>Actinomycetota</taxon>
        <taxon>Actinomycetes</taxon>
        <taxon>Kitasatosporales</taxon>
        <taxon>Streptomycetaceae</taxon>
        <taxon>Streptomyces</taxon>
    </lineage>
</organism>
<sequence length="609" mass="64916">MRETPGFRTALAAAVAGGLLLAGPTAPGLTTAAAASSGTTLRVAMDGSGVDTLNPFTAYFNGALDIFGTIYPSLTTIDDNGAPKPYLATSWTLSDDQLTWTFKLREGLKWSDGKPLTAEDAAWTLHLIMTDDVAGTANSTLVSDFESVTATDATTLVIKTKKPKANVTYSSIPISGIPIVPKHIWQSQVKNLRNYKNDTFPVVGYGPWILTEYKNGQYAKFDANKSFVLGAPKYDHLIEQIYKETDAAVAALKSGQLDYISGINATEYSSLQHVDGVRTAQAVGHGWVGLELNPGAKTRTGKPIGTGNPALADPVLRRAIALSVDKKTLVTKVLNGQGQVAEGYLPPAWPQWNWQPDPGKKQSYDPAAANKLLDKAGYKKGSDGIRIDPKTDKPLNLRLGIHSDDAADAAISRYLVGWFKAIGINAKIQAMSMSALNSDLGKGNWDMLMDAWTTGPDPTYQLGIQSCTTLPKDDGTGGNTDSFFCDPAYEKLFAKQATLFDPAERAEVVGQMQEILYDADVDIMFYNGTTKIAYSAKADGLVTGKPNADGFYPAQTAFWSYLKATPGSSSDSSSGGGNTGLWLGIGAAVIVLGAGVAVVRRRAGADDRE</sequence>
<evidence type="ECO:0000256" key="4">
    <source>
        <dbReference type="ARBA" id="ARBA00022729"/>
    </source>
</evidence>
<dbReference type="Proteomes" id="UP001523219">
    <property type="component" value="Unassembled WGS sequence"/>
</dbReference>
<comment type="similarity">
    <text evidence="2">Belongs to the bacterial solute-binding protein 5 family.</text>
</comment>
<dbReference type="InterPro" id="IPR000914">
    <property type="entry name" value="SBP_5_dom"/>
</dbReference>
<keyword evidence="8" id="KW-1185">Reference proteome</keyword>
<dbReference type="Gene3D" id="3.40.190.10">
    <property type="entry name" value="Periplasmic binding protein-like II"/>
    <property type="match status" value="1"/>
</dbReference>
<dbReference type="Pfam" id="PF00496">
    <property type="entry name" value="SBP_bac_5"/>
    <property type="match status" value="1"/>
</dbReference>
<evidence type="ECO:0000256" key="1">
    <source>
        <dbReference type="ARBA" id="ARBA00004193"/>
    </source>
</evidence>
<evidence type="ECO:0000313" key="7">
    <source>
        <dbReference type="EMBL" id="MCN9240567.1"/>
    </source>
</evidence>
<protein>
    <submittedName>
        <fullName evidence="7">ABC transporter substrate-binding protein</fullName>
    </submittedName>
</protein>
<dbReference type="SUPFAM" id="SSF53850">
    <property type="entry name" value="Periplasmic binding protein-like II"/>
    <property type="match status" value="1"/>
</dbReference>
<dbReference type="InterPro" id="IPR023765">
    <property type="entry name" value="SBP_5_CS"/>
</dbReference>